<sequence>MAEGGKRLLTSCALCARVHAKCDGGRPCARCIRLLERECRDQDPVTKPKRAGQASRVSHACSSCVLGKVRCQQERPCERCCRLGKAYDCVREVKVVPETIRCLAKVTPISTVVEFPDQIRMYLLNGHRYCDPTLVRRLTDAGRMRYLHAVRSIVTEDMAQIVAREMAPGVVYPVLSPPVDLRDEPNEFPKSMLKGGVPSLVVSVITESCRKFKVVSTNGAATKLFGYTNADFNQCNKMLSNLPIGTVLPQMWMITHPLYWPVFAYTVAYTILAGRNNMYFPRLGILCKDGSCRITQAHCLVENLPRPRSPAASNSYVSMRLTFVFEDVAHAGGAHL</sequence>
<reference evidence="2 3" key="1">
    <citation type="submission" date="2015-02" db="EMBL/GenBank/DDBJ databases">
        <authorList>
            <person name="Chooi Y.-H."/>
        </authorList>
    </citation>
    <scope>NUCLEOTIDE SEQUENCE [LARGE SCALE GENOMIC DNA]</scope>
    <source>
        <strain evidence="2">E3</strain>
    </source>
</reference>
<gene>
    <name evidence="2" type="ORF">PBRA_001848</name>
</gene>
<evidence type="ECO:0000259" key="1">
    <source>
        <dbReference type="PROSITE" id="PS50048"/>
    </source>
</evidence>
<dbReference type="GO" id="GO:0008270">
    <property type="term" value="F:zinc ion binding"/>
    <property type="evidence" value="ECO:0007669"/>
    <property type="project" value="InterPro"/>
</dbReference>
<evidence type="ECO:0000313" key="2">
    <source>
        <dbReference type="EMBL" id="CEP01242.1"/>
    </source>
</evidence>
<dbReference type="SMART" id="SM00066">
    <property type="entry name" value="GAL4"/>
    <property type="match status" value="2"/>
</dbReference>
<feature type="domain" description="Zn(2)-C6 fungal-type" evidence="1">
    <location>
        <begin position="60"/>
        <end position="91"/>
    </location>
</feature>
<keyword evidence="3" id="KW-1185">Reference proteome</keyword>
<dbReference type="InterPro" id="IPR001138">
    <property type="entry name" value="Zn2Cys6_DnaBD"/>
</dbReference>
<dbReference type="EMBL" id="CDSF01000112">
    <property type="protein sequence ID" value="CEP01242.1"/>
    <property type="molecule type" value="Genomic_DNA"/>
</dbReference>
<feature type="domain" description="Zn(2)-C6 fungal-type" evidence="1">
    <location>
        <begin position="11"/>
        <end position="41"/>
    </location>
</feature>
<dbReference type="AlphaFoldDB" id="A0A0G4J174"/>
<organism evidence="2 3">
    <name type="scientific">Plasmodiophora brassicae</name>
    <name type="common">Clubroot disease agent</name>
    <dbReference type="NCBI Taxonomy" id="37360"/>
    <lineage>
        <taxon>Eukaryota</taxon>
        <taxon>Sar</taxon>
        <taxon>Rhizaria</taxon>
        <taxon>Endomyxa</taxon>
        <taxon>Phytomyxea</taxon>
        <taxon>Plasmodiophorida</taxon>
        <taxon>Plasmodiophoridae</taxon>
        <taxon>Plasmodiophora</taxon>
    </lineage>
</organism>
<dbReference type="InterPro" id="IPR036864">
    <property type="entry name" value="Zn2-C6_fun-type_DNA-bd_sf"/>
</dbReference>
<dbReference type="PROSITE" id="PS50048">
    <property type="entry name" value="ZN2_CY6_FUNGAL_2"/>
    <property type="match status" value="2"/>
</dbReference>
<protein>
    <recommendedName>
        <fullName evidence="1">Zn(2)-C6 fungal-type domain-containing protein</fullName>
    </recommendedName>
</protein>
<name>A0A0G4J174_PLABS</name>
<proteinExistence type="predicted"/>
<dbReference type="Pfam" id="PF00172">
    <property type="entry name" value="Zn_clus"/>
    <property type="match status" value="1"/>
</dbReference>
<dbReference type="SUPFAM" id="SSF57701">
    <property type="entry name" value="Zn2/Cys6 DNA-binding domain"/>
    <property type="match status" value="1"/>
</dbReference>
<dbReference type="GO" id="GO:0000981">
    <property type="term" value="F:DNA-binding transcription factor activity, RNA polymerase II-specific"/>
    <property type="evidence" value="ECO:0007669"/>
    <property type="project" value="InterPro"/>
</dbReference>
<dbReference type="PROSITE" id="PS00463">
    <property type="entry name" value="ZN2_CY6_FUNGAL_1"/>
    <property type="match status" value="1"/>
</dbReference>
<dbReference type="Proteomes" id="UP000039324">
    <property type="component" value="Unassembled WGS sequence"/>
</dbReference>
<evidence type="ECO:0000313" key="3">
    <source>
        <dbReference type="Proteomes" id="UP000039324"/>
    </source>
</evidence>
<accession>A0A0G4J174</accession>